<feature type="region of interest" description="Disordered" evidence="1">
    <location>
        <begin position="25"/>
        <end position="63"/>
    </location>
</feature>
<comment type="caution">
    <text evidence="2">The sequence shown here is derived from an EMBL/GenBank/DDBJ whole genome shotgun (WGS) entry which is preliminary data.</text>
</comment>
<organism evidence="2 3">
    <name type="scientific">Petromyces alliaceus</name>
    <name type="common">Aspergillus alliaceus</name>
    <dbReference type="NCBI Taxonomy" id="209559"/>
    <lineage>
        <taxon>Eukaryota</taxon>
        <taxon>Fungi</taxon>
        <taxon>Dikarya</taxon>
        <taxon>Ascomycota</taxon>
        <taxon>Pezizomycotina</taxon>
        <taxon>Eurotiomycetes</taxon>
        <taxon>Eurotiomycetidae</taxon>
        <taxon>Eurotiales</taxon>
        <taxon>Aspergillaceae</taxon>
        <taxon>Aspergillus</taxon>
        <taxon>Aspergillus subgen. Circumdati</taxon>
    </lineage>
</organism>
<evidence type="ECO:0000256" key="1">
    <source>
        <dbReference type="SAM" id="MobiDB-lite"/>
    </source>
</evidence>
<reference evidence="2 3" key="1">
    <citation type="submission" date="2019-04" db="EMBL/GenBank/DDBJ databases">
        <title>Aspergillus burnettii sp. nov., novel species from soil in southeast Queensland.</title>
        <authorList>
            <person name="Gilchrist C.L.M."/>
            <person name="Pitt J.I."/>
            <person name="Lange L."/>
            <person name="Lacey H.J."/>
            <person name="Vuong D."/>
            <person name="Midgley D.J."/>
            <person name="Greenfield P."/>
            <person name="Bradbury M."/>
            <person name="Lacey E."/>
            <person name="Busk P.K."/>
            <person name="Pilgaard B."/>
            <person name="Chooi Y.H."/>
            <person name="Piggott A.M."/>
        </authorList>
    </citation>
    <scope>NUCLEOTIDE SEQUENCE [LARGE SCALE GENOMIC DNA]</scope>
    <source>
        <strain evidence="2 3">FRR 5400</strain>
    </source>
</reference>
<sequence length="87" mass="10341">MQRRFVSVTSRFGWVLTRRECEKRHELNRSSPPGRHFITKPKDFTWGEEEEDPLAEDQGKEGIENQNRRWKAWLDVNESGRGVNVSR</sequence>
<accession>A0A8H6ADF8</accession>
<gene>
    <name evidence="2" type="ORF">ETB97_002697</name>
</gene>
<evidence type="ECO:0000313" key="3">
    <source>
        <dbReference type="Proteomes" id="UP000541154"/>
    </source>
</evidence>
<dbReference type="AlphaFoldDB" id="A0A8H6ADF8"/>
<feature type="compositionally biased region" description="Acidic residues" evidence="1">
    <location>
        <begin position="46"/>
        <end position="55"/>
    </location>
</feature>
<name>A0A8H6ADF8_PETAA</name>
<protein>
    <submittedName>
        <fullName evidence="2">Uncharacterized protein</fullName>
    </submittedName>
</protein>
<dbReference type="EMBL" id="SPNV01000016">
    <property type="protein sequence ID" value="KAF5865719.1"/>
    <property type="molecule type" value="Genomic_DNA"/>
</dbReference>
<proteinExistence type="predicted"/>
<keyword evidence="3" id="KW-1185">Reference proteome</keyword>
<dbReference type="Proteomes" id="UP000541154">
    <property type="component" value="Unassembled WGS sequence"/>
</dbReference>
<evidence type="ECO:0000313" key="2">
    <source>
        <dbReference type="EMBL" id="KAF5865719.1"/>
    </source>
</evidence>